<dbReference type="Proteomes" id="UP001597183">
    <property type="component" value="Unassembled WGS sequence"/>
</dbReference>
<sequence length="111" mass="12024">MVNPGSRPVDDATEEQATRNLALFVEEATDRGLHLAGDPQRDPEADAGGRYGWILTVEGGARVRIGMPGAELEQLRHLGATAYCVRVDDGNWWWNDAVGMAIPLDPGARGR</sequence>
<reference evidence="2" key="1">
    <citation type="journal article" date="2019" name="Int. J. Syst. Evol. Microbiol.">
        <title>The Global Catalogue of Microorganisms (GCM) 10K type strain sequencing project: providing services to taxonomists for standard genome sequencing and annotation.</title>
        <authorList>
            <consortium name="The Broad Institute Genomics Platform"/>
            <consortium name="The Broad Institute Genome Sequencing Center for Infectious Disease"/>
            <person name="Wu L."/>
            <person name="Ma J."/>
        </authorList>
    </citation>
    <scope>NUCLEOTIDE SEQUENCE [LARGE SCALE GENOMIC DNA]</scope>
    <source>
        <strain evidence="2">CCM 7526</strain>
    </source>
</reference>
<evidence type="ECO:0000313" key="2">
    <source>
        <dbReference type="Proteomes" id="UP001597183"/>
    </source>
</evidence>
<proteinExistence type="predicted"/>
<organism evidence="1 2">
    <name type="scientific">Actinoplanes sichuanensis</name>
    <dbReference type="NCBI Taxonomy" id="512349"/>
    <lineage>
        <taxon>Bacteria</taxon>
        <taxon>Bacillati</taxon>
        <taxon>Actinomycetota</taxon>
        <taxon>Actinomycetes</taxon>
        <taxon>Micromonosporales</taxon>
        <taxon>Micromonosporaceae</taxon>
        <taxon>Actinoplanes</taxon>
    </lineage>
</organism>
<protein>
    <submittedName>
        <fullName evidence="1">Uncharacterized protein</fullName>
    </submittedName>
</protein>
<gene>
    <name evidence="1" type="ORF">ACFQ5G_12740</name>
</gene>
<evidence type="ECO:0000313" key="1">
    <source>
        <dbReference type="EMBL" id="MFD1366214.1"/>
    </source>
</evidence>
<keyword evidence="2" id="KW-1185">Reference proteome</keyword>
<dbReference type="EMBL" id="JBHTMK010000016">
    <property type="protein sequence ID" value="MFD1366214.1"/>
    <property type="molecule type" value="Genomic_DNA"/>
</dbReference>
<accession>A0ABW4A6R4</accession>
<dbReference type="RefSeq" id="WP_317786504.1">
    <property type="nucleotide sequence ID" value="NZ_AP028461.1"/>
</dbReference>
<comment type="caution">
    <text evidence="1">The sequence shown here is derived from an EMBL/GenBank/DDBJ whole genome shotgun (WGS) entry which is preliminary data.</text>
</comment>
<name>A0ABW4A6R4_9ACTN</name>